<organism evidence="1 2">
    <name type="scientific">Eumeta variegata</name>
    <name type="common">Bagworm moth</name>
    <name type="synonym">Eumeta japonica</name>
    <dbReference type="NCBI Taxonomy" id="151549"/>
    <lineage>
        <taxon>Eukaryota</taxon>
        <taxon>Metazoa</taxon>
        <taxon>Ecdysozoa</taxon>
        <taxon>Arthropoda</taxon>
        <taxon>Hexapoda</taxon>
        <taxon>Insecta</taxon>
        <taxon>Pterygota</taxon>
        <taxon>Neoptera</taxon>
        <taxon>Endopterygota</taxon>
        <taxon>Lepidoptera</taxon>
        <taxon>Glossata</taxon>
        <taxon>Ditrysia</taxon>
        <taxon>Tineoidea</taxon>
        <taxon>Psychidae</taxon>
        <taxon>Oiketicinae</taxon>
        <taxon>Eumeta</taxon>
    </lineage>
</organism>
<dbReference type="AlphaFoldDB" id="A0A4C1SP45"/>
<accession>A0A4C1SP45</accession>
<keyword evidence="2" id="KW-1185">Reference proteome</keyword>
<gene>
    <name evidence="1" type="ORF">EVAR_69584_1</name>
</gene>
<evidence type="ECO:0000313" key="1">
    <source>
        <dbReference type="EMBL" id="GBP04003.1"/>
    </source>
</evidence>
<reference evidence="1 2" key="1">
    <citation type="journal article" date="2019" name="Commun. Biol.">
        <title>The bagworm genome reveals a unique fibroin gene that provides high tensile strength.</title>
        <authorList>
            <person name="Kono N."/>
            <person name="Nakamura H."/>
            <person name="Ohtoshi R."/>
            <person name="Tomita M."/>
            <person name="Numata K."/>
            <person name="Arakawa K."/>
        </authorList>
    </citation>
    <scope>NUCLEOTIDE SEQUENCE [LARGE SCALE GENOMIC DNA]</scope>
</reference>
<comment type="caution">
    <text evidence="1">The sequence shown here is derived from an EMBL/GenBank/DDBJ whole genome shotgun (WGS) entry which is preliminary data.</text>
</comment>
<name>A0A4C1SP45_EUMVA</name>
<evidence type="ECO:0000313" key="2">
    <source>
        <dbReference type="Proteomes" id="UP000299102"/>
    </source>
</evidence>
<dbReference type="EMBL" id="BGZK01003722">
    <property type="protein sequence ID" value="GBP04003.1"/>
    <property type="molecule type" value="Genomic_DNA"/>
</dbReference>
<sequence>MSLLDACLRHGVSNYHETSNSKYDYKSRLEEPGENWHESSSDRLIIANARQAAGAGASAAVCLHCAQLINFKKESPSLGEKFDFVMCPGHAARRAASCTALTMAAS</sequence>
<dbReference type="Proteomes" id="UP000299102">
    <property type="component" value="Unassembled WGS sequence"/>
</dbReference>
<protein>
    <submittedName>
        <fullName evidence="1">Uncharacterized protein</fullName>
    </submittedName>
</protein>
<proteinExistence type="predicted"/>